<dbReference type="SUPFAM" id="SSF56214">
    <property type="entry name" value="4'-phosphopantetheinyl transferase"/>
    <property type="match status" value="1"/>
</dbReference>
<dbReference type="Proteomes" id="UP000003763">
    <property type="component" value="Unassembled WGS sequence"/>
</dbReference>
<comment type="caution">
    <text evidence="5">The sequence shown here is derived from an EMBL/GenBank/DDBJ whole genome shotgun (WGS) entry which is preliminary data.</text>
</comment>
<evidence type="ECO:0000256" key="2">
    <source>
        <dbReference type="ARBA" id="ARBA00022723"/>
    </source>
</evidence>
<dbReference type="Gene3D" id="3.90.470.20">
    <property type="entry name" value="4'-phosphopantetheinyl transferase domain"/>
    <property type="match status" value="1"/>
</dbReference>
<dbReference type="EMBL" id="ADLJ01000079">
    <property type="protein sequence ID" value="EHE95087.1"/>
    <property type="molecule type" value="Genomic_DNA"/>
</dbReference>
<evidence type="ECO:0000256" key="3">
    <source>
        <dbReference type="ARBA" id="ARBA00022842"/>
    </source>
</evidence>
<dbReference type="PATRIC" id="fig|742733.3.peg.6224"/>
<evidence type="ECO:0000313" key="6">
    <source>
        <dbReference type="Proteomes" id="UP000003763"/>
    </source>
</evidence>
<protein>
    <recommendedName>
        <fullName evidence="4">4'-phosphopantetheinyl transferase domain-containing protein</fullName>
    </recommendedName>
</protein>
<evidence type="ECO:0000259" key="4">
    <source>
        <dbReference type="Pfam" id="PF01648"/>
    </source>
</evidence>
<dbReference type="HOGENOM" id="CLU_2019970_0_0_9"/>
<evidence type="ECO:0000256" key="1">
    <source>
        <dbReference type="ARBA" id="ARBA00022679"/>
    </source>
</evidence>
<dbReference type="InterPro" id="IPR008278">
    <property type="entry name" value="4-PPantetheinyl_Trfase_dom"/>
</dbReference>
<feature type="domain" description="4'-phosphopantetheinyl transferase" evidence="4">
    <location>
        <begin position="4"/>
        <end position="98"/>
    </location>
</feature>
<dbReference type="Pfam" id="PF01648">
    <property type="entry name" value="ACPS"/>
    <property type="match status" value="1"/>
</dbReference>
<dbReference type="eggNOG" id="COG0736">
    <property type="taxonomic scope" value="Bacteria"/>
</dbReference>
<keyword evidence="2" id="KW-0479">Metal-binding</keyword>
<dbReference type="InterPro" id="IPR004568">
    <property type="entry name" value="Ppantetheine-prot_Trfase_dom"/>
</dbReference>
<gene>
    <name evidence="5" type="ORF">HMPREF9469_06076</name>
</gene>
<name>G5HU14_9FIRM</name>
<dbReference type="AlphaFoldDB" id="G5HU14"/>
<organism evidence="5 6">
    <name type="scientific">[Clostridium] citroniae WAL-17108</name>
    <dbReference type="NCBI Taxonomy" id="742733"/>
    <lineage>
        <taxon>Bacteria</taxon>
        <taxon>Bacillati</taxon>
        <taxon>Bacillota</taxon>
        <taxon>Clostridia</taxon>
        <taxon>Lachnospirales</taxon>
        <taxon>Lachnospiraceae</taxon>
        <taxon>Enterocloster</taxon>
    </lineage>
</organism>
<keyword evidence="3" id="KW-0460">Magnesium</keyword>
<proteinExistence type="predicted"/>
<dbReference type="GO" id="GO:0000287">
    <property type="term" value="F:magnesium ion binding"/>
    <property type="evidence" value="ECO:0007669"/>
    <property type="project" value="InterPro"/>
</dbReference>
<keyword evidence="1" id="KW-0808">Transferase</keyword>
<dbReference type="InterPro" id="IPR037143">
    <property type="entry name" value="4-PPantetheinyl_Trfase_dom_sf"/>
</dbReference>
<feature type="non-terminal residue" evidence="5">
    <location>
        <position position="1"/>
    </location>
</feature>
<dbReference type="NCBIfam" id="TIGR00556">
    <property type="entry name" value="pantethn_trn"/>
    <property type="match status" value="1"/>
</dbReference>
<accession>G5HU14</accession>
<reference evidence="5 6" key="1">
    <citation type="submission" date="2011-08" db="EMBL/GenBank/DDBJ databases">
        <title>The Genome Sequence of Clostridium citroniae WAL-17108.</title>
        <authorList>
            <consortium name="The Broad Institute Genome Sequencing Platform"/>
            <person name="Earl A."/>
            <person name="Ward D."/>
            <person name="Feldgarden M."/>
            <person name="Gevers D."/>
            <person name="Finegold S.M."/>
            <person name="Summanen P.H."/>
            <person name="Molitoris D.R."/>
            <person name="Vaisanen M.L."/>
            <person name="Daigneault M."/>
            <person name="Allen-Vercoe E."/>
            <person name="Young S.K."/>
            <person name="Zeng Q."/>
            <person name="Gargeya S."/>
            <person name="Fitzgerald M."/>
            <person name="Haas B."/>
            <person name="Abouelleil A."/>
            <person name="Alvarado L."/>
            <person name="Arachchi H.M."/>
            <person name="Berlin A."/>
            <person name="Brown A."/>
            <person name="Chapman S.B."/>
            <person name="Chen Z."/>
            <person name="Dunbar C."/>
            <person name="Freedman E."/>
            <person name="Gearin G."/>
            <person name="Gellesch M."/>
            <person name="Goldberg J."/>
            <person name="Griggs A."/>
            <person name="Gujja S."/>
            <person name="Heiman D."/>
            <person name="Howarth C."/>
            <person name="Larson L."/>
            <person name="Lui A."/>
            <person name="MacDonald P.J.P."/>
            <person name="Montmayeur A."/>
            <person name="Murphy C."/>
            <person name="Neiman D."/>
            <person name="Pearson M."/>
            <person name="Priest M."/>
            <person name="Roberts A."/>
            <person name="Saif S."/>
            <person name="Shea T."/>
            <person name="Shenoy N."/>
            <person name="Sisk P."/>
            <person name="Stolte C."/>
            <person name="Sykes S."/>
            <person name="Wortman J."/>
            <person name="Nusbaum C."/>
            <person name="Birren B."/>
        </authorList>
    </citation>
    <scope>NUCLEOTIDE SEQUENCE [LARGE SCALE GENOMIC DNA]</scope>
    <source>
        <strain evidence="5 6">WAL-17108</strain>
    </source>
</reference>
<dbReference type="GO" id="GO:0006633">
    <property type="term" value="P:fatty acid biosynthetic process"/>
    <property type="evidence" value="ECO:0007669"/>
    <property type="project" value="InterPro"/>
</dbReference>
<sequence>GMKGIGIDILETGRVEPMVDSQMRGFIRQFTEKEIEEVLKQENQYIAFAKRFSLKEAVYKSLHTFEGIRSFQEIEILTDSNGILFVSLYGRIKEIADKNGISQILLSVSYERRTIVSMAFAE</sequence>
<dbReference type="RefSeq" id="WP_007871917.1">
    <property type="nucleotide sequence ID" value="NZ_JH376456.1"/>
</dbReference>
<evidence type="ECO:0000313" key="5">
    <source>
        <dbReference type="EMBL" id="EHE95087.1"/>
    </source>
</evidence>
<dbReference type="GO" id="GO:0008897">
    <property type="term" value="F:holo-[acyl-carrier-protein] synthase activity"/>
    <property type="evidence" value="ECO:0007669"/>
    <property type="project" value="InterPro"/>
</dbReference>